<evidence type="ECO:0000313" key="1">
    <source>
        <dbReference type="EMBL" id="PAV11893.1"/>
    </source>
</evidence>
<name>A0A2A2HRK8_9EURY</name>
<protein>
    <submittedName>
        <fullName evidence="1">Uncharacterized protein</fullName>
    </submittedName>
</protein>
<gene>
    <name evidence="1" type="ORF">ASJ81_21270</name>
</gene>
<comment type="caution">
    <text evidence="1">The sequence shown here is derived from an EMBL/GenBank/DDBJ whole genome shotgun (WGS) entry which is preliminary data.</text>
</comment>
<organism evidence="1 2">
    <name type="scientific">Methanosarcina spelaei</name>
    <dbReference type="NCBI Taxonomy" id="1036679"/>
    <lineage>
        <taxon>Archaea</taxon>
        <taxon>Methanobacteriati</taxon>
        <taxon>Methanobacteriota</taxon>
        <taxon>Stenosarchaea group</taxon>
        <taxon>Methanomicrobia</taxon>
        <taxon>Methanosarcinales</taxon>
        <taxon>Methanosarcinaceae</taxon>
        <taxon>Methanosarcina</taxon>
    </lineage>
</organism>
<keyword evidence="2" id="KW-1185">Reference proteome</keyword>
<evidence type="ECO:0000313" key="2">
    <source>
        <dbReference type="Proteomes" id="UP000218164"/>
    </source>
</evidence>
<accession>A0A2A2HRK8</accession>
<dbReference type="AlphaFoldDB" id="A0A2A2HRK8"/>
<proteinExistence type="predicted"/>
<reference evidence="1 2" key="1">
    <citation type="journal article" date="2017" name="BMC Genomics">
        <title>Genomic analysis of methanogenic archaea reveals a shift towards energy conservation.</title>
        <authorList>
            <person name="Gilmore S.P."/>
            <person name="Henske J.K."/>
            <person name="Sexton J.A."/>
            <person name="Solomon K.V."/>
            <person name="Seppala S."/>
            <person name="Yoo J.I."/>
            <person name="Huyett L.M."/>
            <person name="Pressman A."/>
            <person name="Cogan J.Z."/>
            <person name="Kivenson V."/>
            <person name="Peng X."/>
            <person name="Tan Y."/>
            <person name="Valentine D.L."/>
            <person name="O'Malley M.A."/>
        </authorList>
    </citation>
    <scope>NUCLEOTIDE SEQUENCE [LARGE SCALE GENOMIC DNA]</scope>
    <source>
        <strain evidence="1 2">MC-15</strain>
    </source>
</reference>
<dbReference type="EMBL" id="LMVP01000419">
    <property type="protein sequence ID" value="PAV11893.1"/>
    <property type="molecule type" value="Genomic_DNA"/>
</dbReference>
<dbReference type="Proteomes" id="UP000218164">
    <property type="component" value="Unassembled WGS sequence"/>
</dbReference>
<sequence>MLPEKMARQMYAKNREKIIQHARNARRGYFIVNFYNNYDVKISSEKDGKSEFSFIIPSALEFLDANFNKALADYLTYRKTRY</sequence>